<comment type="caution">
    <text evidence="4">The sequence shown here is derived from an EMBL/GenBank/DDBJ whole genome shotgun (WGS) entry which is preliminary data.</text>
</comment>
<dbReference type="EMBL" id="JAFIRN010000009">
    <property type="protein sequence ID" value="KAG5841636.1"/>
    <property type="molecule type" value="Genomic_DNA"/>
</dbReference>
<sequence>MSELKLKIVDFKPGMELKVKGVPKPNIDRFNINVCDSKENITLHFDARFNYGNSHRVIVLDSRKNGRWQDAVEDGNFPFEWGKEFEVRPRTGRH</sequence>
<evidence type="ECO:0000256" key="2">
    <source>
        <dbReference type="RuleBase" id="RU102079"/>
    </source>
</evidence>
<accession>A0A9D3M315</accession>
<dbReference type="PROSITE" id="PS51304">
    <property type="entry name" value="GALECTIN"/>
    <property type="match status" value="1"/>
</dbReference>
<evidence type="ECO:0000259" key="3">
    <source>
        <dbReference type="PROSITE" id="PS51304"/>
    </source>
</evidence>
<gene>
    <name evidence="4" type="ORF">ANANG_G00168730</name>
</gene>
<dbReference type="InterPro" id="IPR001079">
    <property type="entry name" value="Galectin_CRD"/>
</dbReference>
<dbReference type="InterPro" id="IPR044156">
    <property type="entry name" value="Galectin-like"/>
</dbReference>
<proteinExistence type="predicted"/>
<dbReference type="CDD" id="cd00070">
    <property type="entry name" value="GLECT"/>
    <property type="match status" value="1"/>
</dbReference>
<dbReference type="GO" id="GO:0005615">
    <property type="term" value="C:extracellular space"/>
    <property type="evidence" value="ECO:0007669"/>
    <property type="project" value="TreeGrafter"/>
</dbReference>
<dbReference type="PANTHER" id="PTHR11346:SF97">
    <property type="entry name" value="GALECTIN-1"/>
    <property type="match status" value="1"/>
</dbReference>
<dbReference type="Pfam" id="PF00337">
    <property type="entry name" value="Gal-bind_lectin"/>
    <property type="match status" value="1"/>
</dbReference>
<dbReference type="Proteomes" id="UP001044222">
    <property type="component" value="Chromosome 9"/>
</dbReference>
<name>A0A9D3M315_ANGAN</name>
<feature type="domain" description="Galectin" evidence="3">
    <location>
        <begin position="3"/>
        <end position="94"/>
    </location>
</feature>
<keyword evidence="1 2" id="KW-0430">Lectin</keyword>
<reference evidence="4" key="1">
    <citation type="submission" date="2021-01" db="EMBL/GenBank/DDBJ databases">
        <title>A chromosome-scale assembly of European eel, Anguilla anguilla.</title>
        <authorList>
            <person name="Henkel C."/>
            <person name="Jong-Raadsen S.A."/>
            <person name="Dufour S."/>
            <person name="Weltzien F.-A."/>
            <person name="Palstra A.P."/>
            <person name="Pelster B."/>
            <person name="Spaink H.P."/>
            <person name="Van Den Thillart G.E."/>
            <person name="Jansen H."/>
            <person name="Zahm M."/>
            <person name="Klopp C."/>
            <person name="Cedric C."/>
            <person name="Louis A."/>
            <person name="Berthelot C."/>
            <person name="Parey E."/>
            <person name="Roest Crollius H."/>
            <person name="Montfort J."/>
            <person name="Robinson-Rechavi M."/>
            <person name="Bucao C."/>
            <person name="Bouchez O."/>
            <person name="Gislard M."/>
            <person name="Lluch J."/>
            <person name="Milhes M."/>
            <person name="Lampietro C."/>
            <person name="Lopez Roques C."/>
            <person name="Donnadieu C."/>
            <person name="Braasch I."/>
            <person name="Desvignes T."/>
            <person name="Postlethwait J."/>
            <person name="Bobe J."/>
            <person name="Guiguen Y."/>
            <person name="Dirks R."/>
        </authorList>
    </citation>
    <scope>NUCLEOTIDE SEQUENCE</scope>
    <source>
        <strain evidence="4">Tag_6206</strain>
        <tissue evidence="4">Liver</tissue>
    </source>
</reference>
<evidence type="ECO:0000256" key="1">
    <source>
        <dbReference type="ARBA" id="ARBA00022734"/>
    </source>
</evidence>
<organism evidence="4 5">
    <name type="scientific">Anguilla anguilla</name>
    <name type="common">European freshwater eel</name>
    <name type="synonym">Muraena anguilla</name>
    <dbReference type="NCBI Taxonomy" id="7936"/>
    <lineage>
        <taxon>Eukaryota</taxon>
        <taxon>Metazoa</taxon>
        <taxon>Chordata</taxon>
        <taxon>Craniata</taxon>
        <taxon>Vertebrata</taxon>
        <taxon>Euteleostomi</taxon>
        <taxon>Actinopterygii</taxon>
        <taxon>Neopterygii</taxon>
        <taxon>Teleostei</taxon>
        <taxon>Anguilliformes</taxon>
        <taxon>Anguillidae</taxon>
        <taxon>Anguilla</taxon>
    </lineage>
</organism>
<dbReference type="GO" id="GO:0030246">
    <property type="term" value="F:carbohydrate binding"/>
    <property type="evidence" value="ECO:0007669"/>
    <property type="project" value="UniProtKB-UniRule"/>
</dbReference>
<dbReference type="SUPFAM" id="SSF49899">
    <property type="entry name" value="Concanavalin A-like lectins/glucanases"/>
    <property type="match status" value="1"/>
</dbReference>
<dbReference type="InterPro" id="IPR013320">
    <property type="entry name" value="ConA-like_dom_sf"/>
</dbReference>
<protein>
    <recommendedName>
        <fullName evidence="2">Galectin</fullName>
    </recommendedName>
</protein>
<dbReference type="Gene3D" id="2.60.120.200">
    <property type="match status" value="1"/>
</dbReference>
<evidence type="ECO:0000313" key="5">
    <source>
        <dbReference type="Proteomes" id="UP001044222"/>
    </source>
</evidence>
<dbReference type="GO" id="GO:0043236">
    <property type="term" value="F:laminin binding"/>
    <property type="evidence" value="ECO:0007669"/>
    <property type="project" value="TreeGrafter"/>
</dbReference>
<keyword evidence="5" id="KW-1185">Reference proteome</keyword>
<dbReference type="AlphaFoldDB" id="A0A9D3M315"/>
<dbReference type="PANTHER" id="PTHR11346">
    <property type="entry name" value="GALECTIN"/>
    <property type="match status" value="1"/>
</dbReference>
<evidence type="ECO:0000313" key="4">
    <source>
        <dbReference type="EMBL" id="KAG5841636.1"/>
    </source>
</evidence>